<dbReference type="InterPro" id="IPR019763">
    <property type="entry name" value="Dynein_light_1/2_CS"/>
</dbReference>
<dbReference type="SUPFAM" id="SSF54648">
    <property type="entry name" value="DLC"/>
    <property type="match status" value="1"/>
</dbReference>
<dbReference type="FunFam" id="3.30.740.10:FF:000005">
    <property type="entry name" value="Dynein light chain"/>
    <property type="match status" value="1"/>
</dbReference>
<dbReference type="GO" id="GO:0005874">
    <property type="term" value="C:microtubule"/>
    <property type="evidence" value="ECO:0007669"/>
    <property type="project" value="UniProtKB-KW"/>
</dbReference>
<dbReference type="Proteomes" id="UP000030143">
    <property type="component" value="Unassembled WGS sequence"/>
</dbReference>
<dbReference type="PROSITE" id="PS01239">
    <property type="entry name" value="DYNEIN_LIGHT_1"/>
    <property type="match status" value="1"/>
</dbReference>
<evidence type="ECO:0000256" key="8">
    <source>
        <dbReference type="ARBA" id="ARBA00022816"/>
    </source>
</evidence>
<dbReference type="GO" id="GO:0045505">
    <property type="term" value="F:dynein intermediate chain binding"/>
    <property type="evidence" value="ECO:0007669"/>
    <property type="project" value="TreeGrafter"/>
</dbReference>
<evidence type="ECO:0000256" key="6">
    <source>
        <dbReference type="ARBA" id="ARBA00022490"/>
    </source>
</evidence>
<dbReference type="HOGENOM" id="CLU_1086262_0_0_1"/>
<evidence type="ECO:0000256" key="4">
    <source>
        <dbReference type="ARBA" id="ARBA00015062"/>
    </source>
</evidence>
<dbReference type="CDD" id="cd21452">
    <property type="entry name" value="DLC-like_DYNLL1_DYNLL2"/>
    <property type="match status" value="1"/>
</dbReference>
<keyword evidence="5" id="KW-0813">Transport</keyword>
<keyword evidence="6" id="KW-0963">Cytoplasm</keyword>
<dbReference type="SMART" id="SM01375">
    <property type="entry name" value="Dynein_light"/>
    <property type="match status" value="1"/>
</dbReference>
<organism evidence="16 17">
    <name type="scientific">Penicillium expansum</name>
    <name type="common">Blue mold rot fungus</name>
    <dbReference type="NCBI Taxonomy" id="27334"/>
    <lineage>
        <taxon>Eukaryota</taxon>
        <taxon>Fungi</taxon>
        <taxon>Dikarya</taxon>
        <taxon>Ascomycota</taxon>
        <taxon>Pezizomycotina</taxon>
        <taxon>Eurotiomycetes</taxon>
        <taxon>Eurotiomycetidae</taxon>
        <taxon>Eurotiales</taxon>
        <taxon>Aspergillaceae</taxon>
        <taxon>Penicillium</taxon>
    </lineage>
</organism>
<dbReference type="GO" id="GO:0005868">
    <property type="term" value="C:cytoplasmic dynein complex"/>
    <property type="evidence" value="ECO:0007669"/>
    <property type="project" value="TreeGrafter"/>
</dbReference>
<dbReference type="InterPro" id="IPR001372">
    <property type="entry name" value="Dynein_light_chain_typ-1/2"/>
</dbReference>
<gene>
    <name evidence="16" type="ORF">PEX2_109790</name>
</gene>
<sequence>MALPPTEKKEPMEAQIKSVDMTEDMQQEAIALAIEATEKFRVEKDIAQYIKKEVRQFYPAPDRISNPIHQFDSRKGATWHCVVGRNFGSFVTHETKHFIYFYLGHCAILLFKTHSGLFLDSLKQLYAKSPNLAIIMAFCITFGTHEFSSQLEGYENVRAYCYNCQHWNGHCITRWPFFTVCFIPLIPLAMHKYKEVQCYTCRYTQDLRDRPDITPDTRPPAGMQYGIQPPPQAQGGWQQQPPLQAPPQAQGGLGYK</sequence>
<dbReference type="RefSeq" id="XP_016595087.1">
    <property type="nucleotide sequence ID" value="XM_016748245.1"/>
</dbReference>
<evidence type="ECO:0000313" key="16">
    <source>
        <dbReference type="EMBL" id="KGO52330.1"/>
    </source>
</evidence>
<dbReference type="OrthoDB" id="10033309at2759"/>
<dbReference type="Gene3D" id="3.30.740.10">
    <property type="entry name" value="Protein Inhibitor Of Neuronal Nitric Oxide Synthase"/>
    <property type="match status" value="1"/>
</dbReference>
<dbReference type="PANTHER" id="PTHR11886:SF35">
    <property type="entry name" value="DYNEIN LIGHT CHAIN"/>
    <property type="match status" value="1"/>
</dbReference>
<dbReference type="Pfam" id="PF01221">
    <property type="entry name" value="Dynein_light"/>
    <property type="match status" value="2"/>
</dbReference>
<keyword evidence="13" id="KW-0206">Cytoskeleton</keyword>
<reference evidence="16 17" key="1">
    <citation type="journal article" date="2015" name="Mol. Plant Microbe Interact.">
        <title>Genome, transcriptome, and functional analyses of Penicillium expansum provide new insights into secondary metabolism and pathogenicity.</title>
        <authorList>
            <person name="Ballester A.R."/>
            <person name="Marcet-Houben M."/>
            <person name="Levin E."/>
            <person name="Sela N."/>
            <person name="Selma-Lazaro C."/>
            <person name="Carmona L."/>
            <person name="Wisniewski M."/>
            <person name="Droby S."/>
            <person name="Gonzalez-Candelas L."/>
            <person name="Gabaldon T."/>
        </authorList>
    </citation>
    <scope>NUCLEOTIDE SEQUENCE [LARGE SCALE GENOMIC DNA]</scope>
    <source>
        <strain evidence="16 17">MD-8</strain>
    </source>
</reference>
<evidence type="ECO:0000256" key="10">
    <source>
        <dbReference type="ARBA" id="ARBA00023017"/>
    </source>
</evidence>
<evidence type="ECO:0000256" key="15">
    <source>
        <dbReference type="SAM" id="MobiDB-lite"/>
    </source>
</evidence>
<keyword evidence="7" id="KW-0493">Microtubule</keyword>
<feature type="compositionally biased region" description="Low complexity" evidence="15">
    <location>
        <begin position="233"/>
        <end position="250"/>
    </location>
</feature>
<dbReference type="AlphaFoldDB" id="A0A0A2IPJ5"/>
<evidence type="ECO:0000256" key="14">
    <source>
        <dbReference type="ARBA" id="ARBA00023242"/>
    </source>
</evidence>
<evidence type="ECO:0000256" key="12">
    <source>
        <dbReference type="ARBA" id="ARBA00023175"/>
    </source>
</evidence>
<comment type="caution">
    <text evidence="16">The sequence shown here is derived from an EMBL/GenBank/DDBJ whole genome shotgun (WGS) entry which is preliminary data.</text>
</comment>
<evidence type="ECO:0000313" key="17">
    <source>
        <dbReference type="Proteomes" id="UP000030143"/>
    </source>
</evidence>
<evidence type="ECO:0000256" key="3">
    <source>
        <dbReference type="ARBA" id="ARBA00010156"/>
    </source>
</evidence>
<evidence type="ECO:0000256" key="5">
    <source>
        <dbReference type="ARBA" id="ARBA00022448"/>
    </source>
</evidence>
<comment type="similarity">
    <text evidence="3">Belongs to the dynein light chain family.</text>
</comment>
<dbReference type="VEuPathDB" id="FungiDB:PEXP_029040"/>
<evidence type="ECO:0000256" key="9">
    <source>
        <dbReference type="ARBA" id="ARBA00022927"/>
    </source>
</evidence>
<keyword evidence="8" id="KW-0509">mRNA transport</keyword>
<dbReference type="GO" id="GO:0051028">
    <property type="term" value="P:mRNA transport"/>
    <property type="evidence" value="ECO:0007669"/>
    <property type="project" value="UniProtKB-KW"/>
</dbReference>
<dbReference type="PhylomeDB" id="A0A0A2IPJ5"/>
<dbReference type="GO" id="GO:0007017">
    <property type="term" value="P:microtubule-based process"/>
    <property type="evidence" value="ECO:0007669"/>
    <property type="project" value="InterPro"/>
</dbReference>
<dbReference type="InterPro" id="IPR037177">
    <property type="entry name" value="DLC_sf"/>
</dbReference>
<name>A0A0A2IPJ5_PENEN</name>
<keyword evidence="9" id="KW-0653">Protein transport</keyword>
<evidence type="ECO:0000256" key="2">
    <source>
        <dbReference type="ARBA" id="ARBA00004567"/>
    </source>
</evidence>
<evidence type="ECO:0000256" key="7">
    <source>
        <dbReference type="ARBA" id="ARBA00022701"/>
    </source>
</evidence>
<feature type="region of interest" description="Disordered" evidence="15">
    <location>
        <begin position="210"/>
        <end position="256"/>
    </location>
</feature>
<accession>A0A0A2IPJ5</accession>
<evidence type="ECO:0000256" key="1">
    <source>
        <dbReference type="ARBA" id="ARBA00004245"/>
    </source>
</evidence>
<evidence type="ECO:0000256" key="13">
    <source>
        <dbReference type="ARBA" id="ARBA00023212"/>
    </source>
</evidence>
<evidence type="ECO:0000256" key="11">
    <source>
        <dbReference type="ARBA" id="ARBA00023132"/>
    </source>
</evidence>
<protein>
    <recommendedName>
        <fullName evidence="4">Dynein light chain 1, cytoplasmic</fullName>
    </recommendedName>
</protein>
<keyword evidence="11" id="KW-0811">Translocation</keyword>
<dbReference type="EMBL" id="JQFZ01000267">
    <property type="protein sequence ID" value="KGO52330.1"/>
    <property type="molecule type" value="Genomic_DNA"/>
</dbReference>
<keyword evidence="17" id="KW-1185">Reference proteome</keyword>
<dbReference type="GO" id="GO:0015031">
    <property type="term" value="P:protein transport"/>
    <property type="evidence" value="ECO:0007669"/>
    <property type="project" value="UniProtKB-KW"/>
</dbReference>
<keyword evidence="10" id="KW-0243">Dynein</keyword>
<dbReference type="GeneID" id="27683666"/>
<proteinExistence type="inferred from homology"/>
<keyword evidence="11" id="KW-0906">Nuclear pore complex</keyword>
<dbReference type="PANTHER" id="PTHR11886">
    <property type="entry name" value="DYNEIN LIGHT CHAIN"/>
    <property type="match status" value="1"/>
</dbReference>
<keyword evidence="12" id="KW-0505">Motor protein</keyword>
<dbReference type="STRING" id="27334.A0A0A2IPJ5"/>
<comment type="subcellular location">
    <subcellularLocation>
        <location evidence="1">Cytoplasm</location>
        <location evidence="1">Cytoskeleton</location>
    </subcellularLocation>
    <subcellularLocation>
        <location evidence="2">Nucleus</location>
        <location evidence="2">Nuclear pore complex</location>
    </subcellularLocation>
</comment>
<keyword evidence="14" id="KW-0539">Nucleus</keyword>
<dbReference type="GO" id="GO:0005643">
    <property type="term" value="C:nuclear pore"/>
    <property type="evidence" value="ECO:0007669"/>
    <property type="project" value="UniProtKB-SubCell"/>
</dbReference>